<evidence type="ECO:0000256" key="1">
    <source>
        <dbReference type="SAM" id="MobiDB-lite"/>
    </source>
</evidence>
<dbReference type="AlphaFoldDB" id="A0A5B7H4T4"/>
<feature type="region of interest" description="Disordered" evidence="1">
    <location>
        <begin position="1"/>
        <end position="36"/>
    </location>
</feature>
<feature type="compositionally biased region" description="Polar residues" evidence="1">
    <location>
        <begin position="25"/>
        <end position="36"/>
    </location>
</feature>
<protein>
    <submittedName>
        <fullName evidence="2">Uncharacterized protein</fullName>
    </submittedName>
</protein>
<keyword evidence="3" id="KW-1185">Reference proteome</keyword>
<dbReference type="EMBL" id="VSRR010025798">
    <property type="protein sequence ID" value="MPC67130.1"/>
    <property type="molecule type" value="Genomic_DNA"/>
</dbReference>
<reference evidence="2 3" key="1">
    <citation type="submission" date="2019-05" db="EMBL/GenBank/DDBJ databases">
        <title>Another draft genome of Portunus trituberculatus and its Hox gene families provides insights of decapod evolution.</title>
        <authorList>
            <person name="Jeong J.-H."/>
            <person name="Song I."/>
            <person name="Kim S."/>
            <person name="Choi T."/>
            <person name="Kim D."/>
            <person name="Ryu S."/>
            <person name="Kim W."/>
        </authorList>
    </citation>
    <scope>NUCLEOTIDE SEQUENCE [LARGE SCALE GENOMIC DNA]</scope>
    <source>
        <tissue evidence="2">Muscle</tissue>
    </source>
</reference>
<name>A0A5B7H4T4_PORTR</name>
<accession>A0A5B7H4T4</accession>
<proteinExistence type="predicted"/>
<sequence>MSVSQGNERWPWLCRSKQHSRDRQQSTADGGTSEMSTDCHHAAWTFSTRLHIPAINFLYRYGDAALFTYKPC</sequence>
<comment type="caution">
    <text evidence="2">The sequence shown here is derived from an EMBL/GenBank/DDBJ whole genome shotgun (WGS) entry which is preliminary data.</text>
</comment>
<dbReference type="Proteomes" id="UP000324222">
    <property type="component" value="Unassembled WGS sequence"/>
</dbReference>
<evidence type="ECO:0000313" key="2">
    <source>
        <dbReference type="EMBL" id="MPC67130.1"/>
    </source>
</evidence>
<gene>
    <name evidence="2" type="ORF">E2C01_061296</name>
</gene>
<organism evidence="2 3">
    <name type="scientific">Portunus trituberculatus</name>
    <name type="common">Swimming crab</name>
    <name type="synonym">Neptunus trituberculatus</name>
    <dbReference type="NCBI Taxonomy" id="210409"/>
    <lineage>
        <taxon>Eukaryota</taxon>
        <taxon>Metazoa</taxon>
        <taxon>Ecdysozoa</taxon>
        <taxon>Arthropoda</taxon>
        <taxon>Crustacea</taxon>
        <taxon>Multicrustacea</taxon>
        <taxon>Malacostraca</taxon>
        <taxon>Eumalacostraca</taxon>
        <taxon>Eucarida</taxon>
        <taxon>Decapoda</taxon>
        <taxon>Pleocyemata</taxon>
        <taxon>Brachyura</taxon>
        <taxon>Eubrachyura</taxon>
        <taxon>Portunoidea</taxon>
        <taxon>Portunidae</taxon>
        <taxon>Portuninae</taxon>
        <taxon>Portunus</taxon>
    </lineage>
</organism>
<evidence type="ECO:0000313" key="3">
    <source>
        <dbReference type="Proteomes" id="UP000324222"/>
    </source>
</evidence>